<evidence type="ECO:0000256" key="4">
    <source>
        <dbReference type="ARBA" id="ARBA00023136"/>
    </source>
</evidence>
<dbReference type="InterPro" id="IPR017452">
    <property type="entry name" value="GPCR_Rhodpsn_7TM"/>
</dbReference>
<feature type="transmembrane region" description="Helical" evidence="6">
    <location>
        <begin position="482"/>
        <end position="503"/>
    </location>
</feature>
<keyword evidence="9" id="KW-1185">Reference proteome</keyword>
<dbReference type="EMBL" id="RJVU01050883">
    <property type="protein sequence ID" value="ROL41998.1"/>
    <property type="molecule type" value="Genomic_DNA"/>
</dbReference>
<dbReference type="Pfam" id="PF00001">
    <property type="entry name" value="7tm_1"/>
    <property type="match status" value="2"/>
</dbReference>
<dbReference type="Proteomes" id="UP000281406">
    <property type="component" value="Unassembled WGS sequence"/>
</dbReference>
<feature type="transmembrane region" description="Helical" evidence="6">
    <location>
        <begin position="382"/>
        <end position="407"/>
    </location>
</feature>
<dbReference type="SUPFAM" id="SSF81321">
    <property type="entry name" value="Family A G protein-coupled receptor-like"/>
    <property type="match status" value="2"/>
</dbReference>
<evidence type="ECO:0000313" key="9">
    <source>
        <dbReference type="Proteomes" id="UP000281406"/>
    </source>
</evidence>
<dbReference type="PRINTS" id="PR00237">
    <property type="entry name" value="GPCRRHODOPSN"/>
</dbReference>
<dbReference type="PROSITE" id="PS50262">
    <property type="entry name" value="G_PROTEIN_RECEP_F1_2"/>
    <property type="match status" value="2"/>
</dbReference>
<keyword evidence="4 6" id="KW-0472">Membrane</keyword>
<evidence type="ECO:0000256" key="1">
    <source>
        <dbReference type="ARBA" id="ARBA00004370"/>
    </source>
</evidence>
<feature type="transmembrane region" description="Helical" evidence="6">
    <location>
        <begin position="127"/>
        <end position="143"/>
    </location>
</feature>
<feature type="transmembrane region" description="Helical" evidence="6">
    <location>
        <begin position="164"/>
        <end position="184"/>
    </location>
</feature>
<evidence type="ECO:0000256" key="3">
    <source>
        <dbReference type="ARBA" id="ARBA00022989"/>
    </source>
</evidence>
<keyword evidence="2 6" id="KW-0812">Transmembrane</keyword>
<dbReference type="OrthoDB" id="9946711at2759"/>
<dbReference type="AlphaFoldDB" id="A0A3N0Y8D0"/>
<reference evidence="8 9" key="1">
    <citation type="submission" date="2018-10" db="EMBL/GenBank/DDBJ databases">
        <title>Genome assembly for a Yunnan-Guizhou Plateau 3E fish, Anabarilius grahami (Regan), and its evolutionary and genetic applications.</title>
        <authorList>
            <person name="Jiang W."/>
        </authorList>
    </citation>
    <scope>NUCLEOTIDE SEQUENCE [LARGE SCALE GENOMIC DNA]</scope>
    <source>
        <strain evidence="8">AG-KIZ</strain>
        <tissue evidence="8">Muscle</tissue>
    </source>
</reference>
<accession>A0A3N0Y8D0</accession>
<feature type="transmembrane region" description="Helical" evidence="6">
    <location>
        <begin position="83"/>
        <end position="107"/>
    </location>
</feature>
<evidence type="ECO:0000313" key="8">
    <source>
        <dbReference type="EMBL" id="ROL41998.1"/>
    </source>
</evidence>
<evidence type="ECO:0000256" key="6">
    <source>
        <dbReference type="SAM" id="Phobius"/>
    </source>
</evidence>
<dbReference type="InterPro" id="IPR042804">
    <property type="entry name" value="GPR82"/>
</dbReference>
<feature type="transmembrane region" description="Helical" evidence="6">
    <location>
        <begin position="284"/>
        <end position="309"/>
    </location>
</feature>
<sequence length="595" mass="66799">MSFLLWTSINRYVTVVKPSYAFFQIFKHTRSSWILCFSTWSVVTTVVGTSMGLKLGRQINGTCFDQVVNSYIIYQDQFKNIHCVGVSAFFFILGLMLVCYSLLVFHLQKVRGGRFGPGGSLKVRRKILASVIMFVLCFLPYHVQRIILLKSEDKNCQEGFRIKTGTIFIAALSCCLHPILQLVFRLRCCRANRNTRAKPKCETSKSLETPQIHTVHLLGIYFSESSMANSSHPIHNTSYLCQTSTTSVVLPIIYTIMSLTGLPGNAISLWVFMHKIAIKTSTHIYLINLGISNFLLCLTMPFQAAYYSLGTTWDKHNTMCRMAINGLTPVIHINICIGVMILSCVALSRFASLIQHSHADRPSRWLKVLPGAFLCRKRQAKLAYALCLITWAIVAITVTSFVVLYSIREAGSAKDGDGYEVCYSATVEVGGQGSHIFALVAVSLFFVFFLLVLSAYMAVIRHIWRSKRNAVISDRQRVYARVFRNIVVIKVVLVVCLLPHHIYKAIFINIVNEQSLSTSPTTDACHPMSMYVEIKSILLCLASLRCSTDPIMYFLLDKMFRKHALSLLRLHASSNDSQTSKSNVGQLSQATSGHL</sequence>
<comment type="subcellular location">
    <subcellularLocation>
        <location evidence="1">Membrane</location>
    </subcellularLocation>
</comment>
<dbReference type="PANTHER" id="PTHR47392">
    <property type="entry name" value="G-PROTEIN COUPLED RECEPTOR 82-RELATED"/>
    <property type="match status" value="1"/>
</dbReference>
<dbReference type="GO" id="GO:0004930">
    <property type="term" value="F:G protein-coupled receptor activity"/>
    <property type="evidence" value="ECO:0007669"/>
    <property type="project" value="InterPro"/>
</dbReference>
<protein>
    <submittedName>
        <fullName evidence="8">Putative G-protein coupled receptor 82</fullName>
    </submittedName>
</protein>
<dbReference type="GO" id="GO:0016020">
    <property type="term" value="C:membrane"/>
    <property type="evidence" value="ECO:0007669"/>
    <property type="project" value="UniProtKB-SubCell"/>
</dbReference>
<dbReference type="Gene3D" id="1.20.1070.10">
    <property type="entry name" value="Rhodopsin 7-helix transmembrane proteins"/>
    <property type="match status" value="2"/>
</dbReference>
<keyword evidence="8" id="KW-0675">Receptor</keyword>
<comment type="caution">
    <text evidence="8">The sequence shown here is derived from an EMBL/GenBank/DDBJ whole genome shotgun (WGS) entry which is preliminary data.</text>
</comment>
<dbReference type="InterPro" id="IPR000276">
    <property type="entry name" value="GPCR_Rhodpsn"/>
</dbReference>
<name>A0A3N0Y8D0_ANAGA</name>
<evidence type="ECO:0000256" key="2">
    <source>
        <dbReference type="ARBA" id="ARBA00022692"/>
    </source>
</evidence>
<feature type="domain" description="G-protein coupled receptors family 1 profile" evidence="7">
    <location>
        <begin position="264"/>
        <end position="553"/>
    </location>
</feature>
<proteinExistence type="predicted"/>
<feature type="region of interest" description="Disordered" evidence="5">
    <location>
        <begin position="575"/>
        <end position="595"/>
    </location>
</feature>
<gene>
    <name evidence="8" type="ORF">DPX16_19847</name>
</gene>
<feature type="transmembrane region" description="Helical" evidence="6">
    <location>
        <begin position="32"/>
        <end position="53"/>
    </location>
</feature>
<evidence type="ECO:0000259" key="7">
    <source>
        <dbReference type="PROSITE" id="PS50262"/>
    </source>
</evidence>
<dbReference type="PANTHER" id="PTHR47392:SF1">
    <property type="entry name" value="G-PROTEIN COUPLED RECEPTOR 82-RELATED"/>
    <property type="match status" value="1"/>
</dbReference>
<organism evidence="8 9">
    <name type="scientific">Anabarilius grahami</name>
    <name type="common">Kanglang fish</name>
    <name type="synonym">Barilius grahami</name>
    <dbReference type="NCBI Taxonomy" id="495550"/>
    <lineage>
        <taxon>Eukaryota</taxon>
        <taxon>Metazoa</taxon>
        <taxon>Chordata</taxon>
        <taxon>Craniata</taxon>
        <taxon>Vertebrata</taxon>
        <taxon>Euteleostomi</taxon>
        <taxon>Actinopterygii</taxon>
        <taxon>Neopterygii</taxon>
        <taxon>Teleostei</taxon>
        <taxon>Ostariophysi</taxon>
        <taxon>Cypriniformes</taxon>
        <taxon>Xenocyprididae</taxon>
        <taxon>Xenocypridinae</taxon>
        <taxon>Xenocypridinae incertae sedis</taxon>
        <taxon>Anabarilius</taxon>
    </lineage>
</organism>
<feature type="transmembrane region" description="Helical" evidence="6">
    <location>
        <begin position="329"/>
        <end position="351"/>
    </location>
</feature>
<keyword evidence="3 6" id="KW-1133">Transmembrane helix</keyword>
<evidence type="ECO:0000256" key="5">
    <source>
        <dbReference type="SAM" id="MobiDB-lite"/>
    </source>
</evidence>
<feature type="transmembrane region" description="Helical" evidence="6">
    <location>
        <begin position="436"/>
        <end position="461"/>
    </location>
</feature>
<feature type="domain" description="G-protein coupled receptors family 1 profile" evidence="7">
    <location>
        <begin position="1"/>
        <end position="181"/>
    </location>
</feature>